<evidence type="ECO:0000313" key="2">
    <source>
        <dbReference type="EMBL" id="OUQ11983.1"/>
    </source>
</evidence>
<evidence type="ECO:0000256" key="1">
    <source>
        <dbReference type="SAM" id="SignalP"/>
    </source>
</evidence>
<gene>
    <name evidence="2" type="ORF">B5E88_00715</name>
</gene>
<dbReference type="RefSeq" id="WP_080961452.1">
    <property type="nucleotide sequence ID" value="NZ_CP010059.1"/>
</dbReference>
<dbReference type="Pfam" id="PF06207">
    <property type="entry name" value="DUF1002"/>
    <property type="match status" value="1"/>
</dbReference>
<sequence>MMNKRLLCCALLIGGIGFTVPKYVEADTSNVPDSINAIALGNALTDDQKQQTLNSLGQVKEVPIYTTDGNDLMDYISKTDFNAQWKVYSSVHLETKAKGEGIEVEIATPANITSITANQYKNAAQTAGITDAKITVASVIPIDGSGALAGVYKIVKEAGGTVDTTRTQAAQEEMKVLNDITQENQNVSGYSDEKLNAAQEEAKELLAKAASEGQKIDKDTVTQAVNQALENQGLQDILTKEQVNKIIDLLTMLNQKNIFKDLSKEIDLSNLKNELEAKSQGLWEKIKTFFANIWAAISGLFQGGNEEPTQTTN</sequence>
<dbReference type="Proteomes" id="UP000196074">
    <property type="component" value="Unassembled WGS sequence"/>
</dbReference>
<dbReference type="EMBL" id="NFLC01000001">
    <property type="protein sequence ID" value="OUQ11983.1"/>
    <property type="molecule type" value="Genomic_DNA"/>
</dbReference>
<feature type="signal peptide" evidence="1">
    <location>
        <begin position="1"/>
        <end position="26"/>
    </location>
</feature>
<dbReference type="InterPro" id="IPR009343">
    <property type="entry name" value="DUF1002"/>
</dbReference>
<evidence type="ECO:0008006" key="4">
    <source>
        <dbReference type="Google" id="ProtNLM"/>
    </source>
</evidence>
<proteinExistence type="predicted"/>
<name>A0A1Y4R611_9ENTE</name>
<comment type="caution">
    <text evidence="2">The sequence shown here is derived from an EMBL/GenBank/DDBJ whole genome shotgun (WGS) entry which is preliminary data.</text>
</comment>
<keyword evidence="1" id="KW-0732">Signal</keyword>
<organism evidence="2 3">
    <name type="scientific">Enterococcus cecorum</name>
    <dbReference type="NCBI Taxonomy" id="44008"/>
    <lineage>
        <taxon>Bacteria</taxon>
        <taxon>Bacillati</taxon>
        <taxon>Bacillota</taxon>
        <taxon>Bacilli</taxon>
        <taxon>Lactobacillales</taxon>
        <taxon>Enterococcaceae</taxon>
        <taxon>Enterococcus</taxon>
    </lineage>
</organism>
<accession>A0A1Y4R611</accession>
<feature type="chain" id="PRO_5010990731" description="DUF1002 domain-containing protein" evidence="1">
    <location>
        <begin position="27"/>
        <end position="313"/>
    </location>
</feature>
<evidence type="ECO:0000313" key="3">
    <source>
        <dbReference type="Proteomes" id="UP000196074"/>
    </source>
</evidence>
<reference evidence="3" key="1">
    <citation type="submission" date="2017-04" db="EMBL/GenBank/DDBJ databases">
        <title>Function of individual gut microbiota members based on whole genome sequencing of pure cultures obtained from chicken caecum.</title>
        <authorList>
            <person name="Medvecky M."/>
            <person name="Cejkova D."/>
            <person name="Polansky O."/>
            <person name="Karasova D."/>
            <person name="Kubasova T."/>
            <person name="Cizek A."/>
            <person name="Rychlik I."/>
        </authorList>
    </citation>
    <scope>NUCLEOTIDE SEQUENCE [LARGE SCALE GENOMIC DNA]</scope>
    <source>
        <strain evidence="3">An144</strain>
    </source>
</reference>
<dbReference type="AlphaFoldDB" id="A0A1Y4R611"/>
<protein>
    <recommendedName>
        <fullName evidence="4">DUF1002 domain-containing protein</fullName>
    </recommendedName>
</protein>